<comment type="caution">
    <text evidence="1">The sequence shown here is derived from an EMBL/GenBank/DDBJ whole genome shotgun (WGS) entry which is preliminary data.</text>
</comment>
<dbReference type="Proteomes" id="UP000708208">
    <property type="component" value="Unassembled WGS sequence"/>
</dbReference>
<keyword evidence="2" id="KW-1185">Reference proteome</keyword>
<feature type="non-terminal residue" evidence="1">
    <location>
        <position position="1"/>
    </location>
</feature>
<name>A0A8J2PNJ8_9HEXA</name>
<dbReference type="InterPro" id="IPR008042">
    <property type="entry name" value="Retrotrans_Pao"/>
</dbReference>
<dbReference type="OrthoDB" id="7455250at2759"/>
<protein>
    <submittedName>
        <fullName evidence="1">Uncharacterized protein</fullName>
    </submittedName>
</protein>
<evidence type="ECO:0000313" key="2">
    <source>
        <dbReference type="Proteomes" id="UP000708208"/>
    </source>
</evidence>
<accession>A0A8J2PNJ8</accession>
<dbReference type="PANTHER" id="PTHR47331">
    <property type="entry name" value="PHD-TYPE DOMAIN-CONTAINING PROTEIN"/>
    <property type="match status" value="1"/>
</dbReference>
<gene>
    <name evidence="1" type="ORF">AFUS01_LOCUS40136</name>
</gene>
<feature type="non-terminal residue" evidence="1">
    <location>
        <position position="113"/>
    </location>
</feature>
<dbReference type="EMBL" id="CAJVCH010555352">
    <property type="protein sequence ID" value="CAG7830325.1"/>
    <property type="molecule type" value="Genomic_DNA"/>
</dbReference>
<evidence type="ECO:0000313" key="1">
    <source>
        <dbReference type="EMBL" id="CAG7830325.1"/>
    </source>
</evidence>
<sequence length="113" mass="12837">MLAVSHSLFDPLGMFTPVCLEPKLCLRKASVQKLAWDEEVPTEIARKFQKWCQDIEQLQDIRIPRRVSDVNPGVGEWKLHIFTDASQDAYAAVAFLRVQDGKEVTVRLVQAKA</sequence>
<organism evidence="1 2">
    <name type="scientific">Allacma fusca</name>
    <dbReference type="NCBI Taxonomy" id="39272"/>
    <lineage>
        <taxon>Eukaryota</taxon>
        <taxon>Metazoa</taxon>
        <taxon>Ecdysozoa</taxon>
        <taxon>Arthropoda</taxon>
        <taxon>Hexapoda</taxon>
        <taxon>Collembola</taxon>
        <taxon>Symphypleona</taxon>
        <taxon>Sminthuridae</taxon>
        <taxon>Allacma</taxon>
    </lineage>
</organism>
<reference evidence="1" key="1">
    <citation type="submission" date="2021-06" db="EMBL/GenBank/DDBJ databases">
        <authorList>
            <person name="Hodson N. C."/>
            <person name="Mongue J. A."/>
            <person name="Jaron S. K."/>
        </authorList>
    </citation>
    <scope>NUCLEOTIDE SEQUENCE</scope>
</reference>
<proteinExistence type="predicted"/>
<dbReference type="AlphaFoldDB" id="A0A8J2PNJ8"/>
<dbReference type="Pfam" id="PF05380">
    <property type="entry name" value="Peptidase_A17"/>
    <property type="match status" value="1"/>
</dbReference>